<dbReference type="EMBL" id="MBDO02000216">
    <property type="protein sequence ID" value="RLN59673.1"/>
    <property type="molecule type" value="Genomic_DNA"/>
</dbReference>
<organism evidence="1 3">
    <name type="scientific">Phytophthora kernoviae</name>
    <dbReference type="NCBI Taxonomy" id="325452"/>
    <lineage>
        <taxon>Eukaryota</taxon>
        <taxon>Sar</taxon>
        <taxon>Stramenopiles</taxon>
        <taxon>Oomycota</taxon>
        <taxon>Peronosporomycetes</taxon>
        <taxon>Peronosporales</taxon>
        <taxon>Peronosporaceae</taxon>
        <taxon>Phytophthora</taxon>
    </lineage>
</organism>
<evidence type="ECO:0000313" key="3">
    <source>
        <dbReference type="Proteomes" id="UP000277300"/>
    </source>
</evidence>
<dbReference type="Proteomes" id="UP000277300">
    <property type="component" value="Unassembled WGS sequence"/>
</dbReference>
<comment type="caution">
    <text evidence="1">The sequence shown here is derived from an EMBL/GenBank/DDBJ whole genome shotgun (WGS) entry which is preliminary data.</text>
</comment>
<protein>
    <submittedName>
        <fullName evidence="1">Uncharacterized protein</fullName>
    </submittedName>
</protein>
<evidence type="ECO:0000313" key="4">
    <source>
        <dbReference type="Proteomes" id="UP000284657"/>
    </source>
</evidence>
<evidence type="ECO:0000313" key="1">
    <source>
        <dbReference type="EMBL" id="RLN59673.1"/>
    </source>
</evidence>
<evidence type="ECO:0000313" key="2">
    <source>
        <dbReference type="EMBL" id="RLN71477.1"/>
    </source>
</evidence>
<dbReference type="EMBL" id="MBAD02000074">
    <property type="protein sequence ID" value="RLN71477.1"/>
    <property type="molecule type" value="Genomic_DNA"/>
</dbReference>
<reference evidence="3 4" key="1">
    <citation type="submission" date="2018-07" db="EMBL/GenBank/DDBJ databases">
        <title>Genome sequencing of oomycete isolates from Chile give support for New Zealand origin for Phytophthora kernoviae and make available the first Nothophytophthora sp. genome.</title>
        <authorList>
            <person name="Studholme D.J."/>
            <person name="Sanfuentes E."/>
            <person name="Panda P."/>
            <person name="Hill R."/>
            <person name="Sambles C."/>
            <person name="Grant M."/>
            <person name="Williams N.M."/>
            <person name="Mcdougal R.L."/>
        </authorList>
    </citation>
    <scope>NUCLEOTIDE SEQUENCE [LARGE SCALE GENOMIC DNA]</scope>
    <source>
        <strain evidence="1">Chile6</strain>
        <strain evidence="2">Chile7</strain>
    </source>
</reference>
<proteinExistence type="predicted"/>
<gene>
    <name evidence="2" type="ORF">BBJ29_004015</name>
    <name evidence="1" type="ORF">BBP00_00006389</name>
</gene>
<dbReference type="OrthoDB" id="118080at2759"/>
<name>A0A3F2RLA2_9STRA</name>
<accession>A0A3F2RLA2</accession>
<sequence>MEEETEVEELLRQIALAKHKELRLKAEKTRLRDEIGQLQAGTLWSREEQTQQQLAGVRWTKEQLEVQRKVEEDKLAKLGESLKEQV</sequence>
<dbReference type="Proteomes" id="UP000284657">
    <property type="component" value="Unassembled WGS sequence"/>
</dbReference>
<dbReference type="AlphaFoldDB" id="A0A3F2RLA2"/>